<dbReference type="InterPro" id="IPR010461">
    <property type="entry name" value="ComK"/>
</dbReference>
<dbReference type="RefSeq" id="WP_151537673.1">
    <property type="nucleotide sequence ID" value="NZ_WBOS01000035.1"/>
</dbReference>
<proteinExistence type="predicted"/>
<dbReference type="GO" id="GO:0030420">
    <property type="term" value="P:establishment of competence for transformation"/>
    <property type="evidence" value="ECO:0007669"/>
    <property type="project" value="InterPro"/>
</dbReference>
<dbReference type="Pfam" id="PF06338">
    <property type="entry name" value="ComK"/>
    <property type="match status" value="1"/>
</dbReference>
<keyword evidence="2" id="KW-1185">Reference proteome</keyword>
<name>A0A6L3UYJ3_9BACI</name>
<dbReference type="AlphaFoldDB" id="A0A6L3UYJ3"/>
<sequence>MNWSKIEAFLTSGQAFIPVNIENKGDSIEFYMKDGTIEILDIPCDKFLKMLLYYFGTSISANKRRYGKLVGKTKLVPIVLSYGITLVPYFVRESIGHQTRIGWFIAKEISGFAKESSHKTIIQFMNHEVSVFHSEKFCFEQLKNARCMELCFGEIHEPHRKNWLFSTG</sequence>
<reference evidence="1 2" key="1">
    <citation type="journal article" date="2016" name="Antonie Van Leeuwenhoek">
        <title>Bacillus depressus sp. nov., isolated from soil of a sunflower field.</title>
        <authorList>
            <person name="Wei X."/>
            <person name="Xin D."/>
            <person name="Xin Y."/>
            <person name="Zhang H."/>
            <person name="Wang T."/>
            <person name="Zhang J."/>
        </authorList>
    </citation>
    <scope>NUCLEOTIDE SEQUENCE [LARGE SCALE GENOMIC DNA]</scope>
    <source>
        <strain evidence="1 2">BZ1</strain>
    </source>
</reference>
<dbReference type="Proteomes" id="UP000481030">
    <property type="component" value="Unassembled WGS sequence"/>
</dbReference>
<organism evidence="1 2">
    <name type="scientific">Cytobacillus depressus</name>
    <dbReference type="NCBI Taxonomy" id="1602942"/>
    <lineage>
        <taxon>Bacteria</taxon>
        <taxon>Bacillati</taxon>
        <taxon>Bacillota</taxon>
        <taxon>Bacilli</taxon>
        <taxon>Bacillales</taxon>
        <taxon>Bacillaceae</taxon>
        <taxon>Cytobacillus</taxon>
    </lineage>
</organism>
<dbReference type="OrthoDB" id="2381246at2"/>
<evidence type="ECO:0000313" key="1">
    <source>
        <dbReference type="EMBL" id="KAB2328007.1"/>
    </source>
</evidence>
<comment type="caution">
    <text evidence="1">The sequence shown here is derived from an EMBL/GenBank/DDBJ whole genome shotgun (WGS) entry which is preliminary data.</text>
</comment>
<protein>
    <submittedName>
        <fullName evidence="1">Uncharacterized protein</fullName>
    </submittedName>
</protein>
<dbReference type="EMBL" id="WBOS01000035">
    <property type="protein sequence ID" value="KAB2328007.1"/>
    <property type="molecule type" value="Genomic_DNA"/>
</dbReference>
<evidence type="ECO:0000313" key="2">
    <source>
        <dbReference type="Proteomes" id="UP000481030"/>
    </source>
</evidence>
<gene>
    <name evidence="1" type="ORF">F7731_26170</name>
</gene>
<accession>A0A6L3UYJ3</accession>